<accession>A0A0K1PHB9</accession>
<reference evidence="1 2" key="1">
    <citation type="submission" date="2015-08" db="EMBL/GenBank/DDBJ databases">
        <authorList>
            <person name="Babu N.S."/>
            <person name="Beckwith C.J."/>
            <person name="Beseler K.G."/>
            <person name="Brison A."/>
            <person name="Carone J.V."/>
            <person name="Caskin T.P."/>
            <person name="Diamond M."/>
            <person name="Durham M.E."/>
            <person name="Foxe J.M."/>
            <person name="Go M."/>
            <person name="Henderson B.A."/>
            <person name="Jones I.B."/>
            <person name="McGettigan J.A."/>
            <person name="Micheletti S.J."/>
            <person name="Nasrallah M.E."/>
            <person name="Ortiz D."/>
            <person name="Piller C.R."/>
            <person name="Privatt S.R."/>
            <person name="Schneider S.L."/>
            <person name="Sharp S."/>
            <person name="Smith T.C."/>
            <person name="Stanton J.D."/>
            <person name="Ullery H.E."/>
            <person name="Wilson R.J."/>
            <person name="Serrano M.G."/>
            <person name="Buck G."/>
            <person name="Lee V."/>
            <person name="Wang Y."/>
            <person name="Carvalho R."/>
            <person name="Voegtly L."/>
            <person name="Shi R."/>
            <person name="Duckworth R."/>
            <person name="Johnson A."/>
            <person name="Loviza R."/>
            <person name="Walstead R."/>
            <person name="Shah Z."/>
            <person name="Kiflezghi M."/>
            <person name="Wade K."/>
            <person name="Ball S.L."/>
            <person name="Bradley K.W."/>
            <person name="Asai D.J."/>
            <person name="Bowman C.A."/>
            <person name="Russell D.A."/>
            <person name="Pope W.H."/>
            <person name="Jacobs-Sera D."/>
            <person name="Hendrix R.W."/>
            <person name="Hatfull G.F."/>
        </authorList>
    </citation>
    <scope>NUCLEOTIDE SEQUENCE [LARGE SCALE GENOMIC DNA]</scope>
    <source>
        <strain evidence="1 2">DSM 27710</strain>
    </source>
</reference>
<dbReference type="RefSeq" id="WP_050726912.1">
    <property type="nucleotide sequence ID" value="NZ_CP012332.1"/>
</dbReference>
<dbReference type="Proteomes" id="UP000055590">
    <property type="component" value="Chromosome"/>
</dbReference>
<protein>
    <submittedName>
        <fullName evidence="1">Uncharacterized protein</fullName>
    </submittedName>
</protein>
<proteinExistence type="predicted"/>
<dbReference type="EMBL" id="CP012332">
    <property type="protein sequence ID" value="AKU92791.1"/>
    <property type="molecule type" value="Genomic_DNA"/>
</dbReference>
<evidence type="ECO:0000313" key="1">
    <source>
        <dbReference type="EMBL" id="AKU92791.1"/>
    </source>
</evidence>
<dbReference type="AlphaFoldDB" id="A0A0K1PHB9"/>
<dbReference type="KEGG" id="vin:AKJ08_3178"/>
<gene>
    <name evidence="1" type="ORF">AKJ08_3178</name>
</gene>
<evidence type="ECO:0000313" key="2">
    <source>
        <dbReference type="Proteomes" id="UP000055590"/>
    </source>
</evidence>
<keyword evidence="2" id="KW-1185">Reference proteome</keyword>
<name>A0A0K1PHB9_9BACT</name>
<dbReference type="STRING" id="1391653.AKJ08_3178"/>
<sequence length="95" mass="10565">MLNNVIHGHLQAVRASHRVDHLRDPPGPREAILLEEAWGRHAPRVVVYDVDDPLGLAQPSDYEYVLHEIRSFHAGEKRPPDQAGGGLFWAAFAPG</sequence>
<organism evidence="1 2">
    <name type="scientific">Vulgatibacter incomptus</name>
    <dbReference type="NCBI Taxonomy" id="1391653"/>
    <lineage>
        <taxon>Bacteria</taxon>
        <taxon>Pseudomonadati</taxon>
        <taxon>Myxococcota</taxon>
        <taxon>Myxococcia</taxon>
        <taxon>Myxococcales</taxon>
        <taxon>Cystobacterineae</taxon>
        <taxon>Vulgatibacteraceae</taxon>
        <taxon>Vulgatibacter</taxon>
    </lineage>
</organism>